<keyword evidence="3" id="KW-0159">Chromosome partition</keyword>
<dbReference type="SUPFAM" id="SSF109709">
    <property type="entry name" value="KorB DNA-binding domain-like"/>
    <property type="match status" value="1"/>
</dbReference>
<evidence type="ECO:0000256" key="4">
    <source>
        <dbReference type="ARBA" id="ARBA00023125"/>
    </source>
</evidence>
<dbReference type="InterPro" id="IPR041468">
    <property type="entry name" value="HTH_ParB/Spo0J"/>
</dbReference>
<evidence type="ECO:0000256" key="5">
    <source>
        <dbReference type="SAM" id="MobiDB-lite"/>
    </source>
</evidence>
<dbReference type="GO" id="GO:0009295">
    <property type="term" value="C:nucleoid"/>
    <property type="evidence" value="ECO:0007669"/>
    <property type="project" value="UniProtKB-SubCell"/>
</dbReference>
<dbReference type="PATRIC" id="fig|87541.4.peg.999"/>
<dbReference type="Gene3D" id="1.10.10.2830">
    <property type="match status" value="1"/>
</dbReference>
<dbReference type="RefSeq" id="WP_060936883.1">
    <property type="nucleotide sequence ID" value="NZ_JASOZP010000004.1"/>
</dbReference>
<dbReference type="OrthoDB" id="9802051at2"/>
<protein>
    <submittedName>
        <fullName evidence="7">Stage 0 sporulation protein J</fullName>
    </submittedName>
</protein>
<dbReference type="Proteomes" id="UP000070422">
    <property type="component" value="Unassembled WGS sequence"/>
</dbReference>
<evidence type="ECO:0000259" key="6">
    <source>
        <dbReference type="SMART" id="SM00470"/>
    </source>
</evidence>
<dbReference type="SMART" id="SM00470">
    <property type="entry name" value="ParB"/>
    <property type="match status" value="1"/>
</dbReference>
<keyword evidence="4" id="KW-0238">DNA-binding</keyword>
<feature type="region of interest" description="Disordered" evidence="5">
    <location>
        <begin position="1"/>
        <end position="21"/>
    </location>
</feature>
<comment type="subcellular location">
    <subcellularLocation>
        <location evidence="1">Cytoplasm</location>
        <location evidence="1">Nucleoid</location>
    </subcellularLocation>
</comment>
<dbReference type="InterPro" id="IPR057240">
    <property type="entry name" value="ParB_dimer_C"/>
</dbReference>
<dbReference type="NCBIfam" id="TIGR00180">
    <property type="entry name" value="parB_part"/>
    <property type="match status" value="1"/>
</dbReference>
<evidence type="ECO:0000256" key="2">
    <source>
        <dbReference type="ARBA" id="ARBA00006295"/>
    </source>
</evidence>
<dbReference type="GO" id="GO:0005694">
    <property type="term" value="C:chromosome"/>
    <property type="evidence" value="ECO:0007669"/>
    <property type="project" value="TreeGrafter"/>
</dbReference>
<dbReference type="FunFam" id="1.10.10.2830:FF:000001">
    <property type="entry name" value="Chromosome partitioning protein ParB"/>
    <property type="match status" value="1"/>
</dbReference>
<dbReference type="STRING" id="87541.AWM71_03080"/>
<dbReference type="EMBL" id="LSCQ01000047">
    <property type="protein sequence ID" value="KXB36154.1"/>
    <property type="molecule type" value="Genomic_DNA"/>
</dbReference>
<evidence type="ECO:0000313" key="8">
    <source>
        <dbReference type="Proteomes" id="UP000070422"/>
    </source>
</evidence>
<gene>
    <name evidence="7" type="ORF">HMPREF3187_01008</name>
</gene>
<dbReference type="Pfam" id="PF23552">
    <property type="entry name" value="ParB_C"/>
    <property type="match status" value="1"/>
</dbReference>
<evidence type="ECO:0000256" key="3">
    <source>
        <dbReference type="ARBA" id="ARBA00022829"/>
    </source>
</evidence>
<accession>A0A133XZ02</accession>
<dbReference type="PANTHER" id="PTHR33375:SF1">
    <property type="entry name" value="CHROMOSOME-PARTITIONING PROTEIN PARB-RELATED"/>
    <property type="match status" value="1"/>
</dbReference>
<organism evidence="7 8">
    <name type="scientific">Aerococcus christensenii</name>
    <dbReference type="NCBI Taxonomy" id="87541"/>
    <lineage>
        <taxon>Bacteria</taxon>
        <taxon>Bacillati</taxon>
        <taxon>Bacillota</taxon>
        <taxon>Bacilli</taxon>
        <taxon>Lactobacillales</taxon>
        <taxon>Aerococcaceae</taxon>
        <taxon>Aerococcus</taxon>
    </lineage>
</organism>
<dbReference type="GO" id="GO:0003677">
    <property type="term" value="F:DNA binding"/>
    <property type="evidence" value="ECO:0007669"/>
    <property type="project" value="UniProtKB-KW"/>
</dbReference>
<dbReference type="Pfam" id="PF17762">
    <property type="entry name" value="HTH_ParB"/>
    <property type="match status" value="1"/>
</dbReference>
<comment type="caution">
    <text evidence="7">The sequence shown here is derived from an EMBL/GenBank/DDBJ whole genome shotgun (WGS) entry which is preliminary data.</text>
</comment>
<comment type="similarity">
    <text evidence="2">Belongs to the ParB family.</text>
</comment>
<dbReference type="InterPro" id="IPR003115">
    <property type="entry name" value="ParB_N"/>
</dbReference>
<dbReference type="Gene3D" id="3.90.1530.30">
    <property type="match status" value="1"/>
</dbReference>
<reference evidence="7 8" key="1">
    <citation type="submission" date="2016-01" db="EMBL/GenBank/DDBJ databases">
        <authorList>
            <person name="Oliw E.H."/>
        </authorList>
    </citation>
    <scope>NUCLEOTIDE SEQUENCE [LARGE SCALE GENOMIC DNA]</scope>
    <source>
        <strain evidence="7 8">KA00635</strain>
    </source>
</reference>
<name>A0A133XZ02_9LACT</name>
<dbReference type="GO" id="GO:0045881">
    <property type="term" value="P:positive regulation of sporulation resulting in formation of a cellular spore"/>
    <property type="evidence" value="ECO:0007669"/>
    <property type="project" value="TreeGrafter"/>
</dbReference>
<dbReference type="SUPFAM" id="SSF110849">
    <property type="entry name" value="ParB/Sulfiredoxin"/>
    <property type="match status" value="1"/>
</dbReference>
<dbReference type="AlphaFoldDB" id="A0A133XZ02"/>
<dbReference type="Pfam" id="PF02195">
    <property type="entry name" value="ParB_N"/>
    <property type="match status" value="1"/>
</dbReference>
<proteinExistence type="inferred from homology"/>
<evidence type="ECO:0000256" key="1">
    <source>
        <dbReference type="ARBA" id="ARBA00004453"/>
    </source>
</evidence>
<dbReference type="FunFam" id="3.90.1530.30:FF:000001">
    <property type="entry name" value="Chromosome partitioning protein ParB"/>
    <property type="match status" value="1"/>
</dbReference>
<dbReference type="InterPro" id="IPR004437">
    <property type="entry name" value="ParB/RepB/Spo0J"/>
</dbReference>
<dbReference type="CDD" id="cd16393">
    <property type="entry name" value="SPO0J_N"/>
    <property type="match status" value="1"/>
</dbReference>
<dbReference type="GO" id="GO:0007059">
    <property type="term" value="P:chromosome segregation"/>
    <property type="evidence" value="ECO:0007669"/>
    <property type="project" value="UniProtKB-KW"/>
</dbReference>
<sequence length="329" mass="37007">MTNKKMRGLGKGIGALFPSDSPLLQKDSVSEEASNLSNPSNQSIETEIKNSFEEKKEVASNDQKVSSLLLAEIRPNPYQPRTHFDQESLKELADSITQQGVLQPIIVRRSAIKGYEIIAGERRYRASKLAGLETIPSIICDMTDEQMIETAIIENLQREDLTPLEEAHAYKNLMSALHLTQAEAAQRLGKSRAHVANYVRLLDLSEEVKNYLQKGQLSMGQARTLLGVKNAKEQVKLAHKVVNEGITVRQLEKLVQNLNEPVQAAPKVKMIKKEEKPKYLLIGEEHLMDKFGTNVQIKPKGQAGKIEIEYLSQEDLTRILDLLDIRFED</sequence>
<dbReference type="InterPro" id="IPR036086">
    <property type="entry name" value="ParB/Sulfiredoxin_sf"/>
</dbReference>
<evidence type="ECO:0000313" key="7">
    <source>
        <dbReference type="EMBL" id="KXB36154.1"/>
    </source>
</evidence>
<dbReference type="PANTHER" id="PTHR33375">
    <property type="entry name" value="CHROMOSOME-PARTITIONING PROTEIN PARB-RELATED"/>
    <property type="match status" value="1"/>
</dbReference>
<dbReference type="InterPro" id="IPR050336">
    <property type="entry name" value="Chromosome_partition/occlusion"/>
</dbReference>
<feature type="domain" description="ParB-like N-terminal" evidence="6">
    <location>
        <begin position="66"/>
        <end position="156"/>
    </location>
</feature>